<dbReference type="Pfam" id="PF00072">
    <property type="entry name" value="Response_reg"/>
    <property type="match status" value="1"/>
</dbReference>
<dbReference type="GO" id="GO:0006355">
    <property type="term" value="P:regulation of DNA-templated transcription"/>
    <property type="evidence" value="ECO:0007669"/>
    <property type="project" value="TreeGrafter"/>
</dbReference>
<dbReference type="PANTHER" id="PTHR48111">
    <property type="entry name" value="REGULATOR OF RPOS"/>
    <property type="match status" value="1"/>
</dbReference>
<dbReference type="STRING" id="1121391.SAMN02745206_02834"/>
<protein>
    <submittedName>
        <fullName evidence="4">Response regulator receiver domain-containing protein</fullName>
    </submittedName>
</protein>
<keyword evidence="1" id="KW-0238">DNA-binding</keyword>
<dbReference type="RefSeq" id="WP_073040582.1">
    <property type="nucleotide sequence ID" value="NZ_FQVB01000030.1"/>
</dbReference>
<keyword evidence="5" id="KW-1185">Reference proteome</keyword>
<sequence>MAVRLLVVEEDERFRGSLCAWLRRRGYGVLEADGQQEALGFLEAEPVDVVLLGCREDSGQGWVLLDQARAMDVPVILLVPKGRVQLSMEGMRRGAFDDLFVPFDWQALEDRIRAAGAARREPRRPRKSLKQRWEDLMVAAAFAEAGAPDVARRMLKKEDGARKGKKEKKND</sequence>
<dbReference type="SUPFAM" id="SSF52172">
    <property type="entry name" value="CheY-like"/>
    <property type="match status" value="1"/>
</dbReference>
<dbReference type="SMART" id="SM00448">
    <property type="entry name" value="REC"/>
    <property type="match status" value="1"/>
</dbReference>
<dbReference type="AlphaFoldDB" id="A0A1M5F8T1"/>
<evidence type="ECO:0000256" key="1">
    <source>
        <dbReference type="ARBA" id="ARBA00023125"/>
    </source>
</evidence>
<gene>
    <name evidence="4" type="ORF">SAMN02745206_02834</name>
</gene>
<dbReference type="EMBL" id="FQVB01000030">
    <property type="protein sequence ID" value="SHF87964.1"/>
    <property type="molecule type" value="Genomic_DNA"/>
</dbReference>
<feature type="domain" description="Response regulatory" evidence="3">
    <location>
        <begin position="4"/>
        <end position="116"/>
    </location>
</feature>
<dbReference type="GO" id="GO:0032993">
    <property type="term" value="C:protein-DNA complex"/>
    <property type="evidence" value="ECO:0007669"/>
    <property type="project" value="TreeGrafter"/>
</dbReference>
<dbReference type="PROSITE" id="PS50110">
    <property type="entry name" value="RESPONSE_REGULATORY"/>
    <property type="match status" value="1"/>
</dbReference>
<comment type="caution">
    <text evidence="2">Lacks conserved residue(s) required for the propagation of feature annotation.</text>
</comment>
<evidence type="ECO:0000313" key="5">
    <source>
        <dbReference type="Proteomes" id="UP000184076"/>
    </source>
</evidence>
<name>A0A1M5F8T1_9BACT</name>
<dbReference type="Gene3D" id="3.40.50.2300">
    <property type="match status" value="1"/>
</dbReference>
<dbReference type="Proteomes" id="UP000184076">
    <property type="component" value="Unassembled WGS sequence"/>
</dbReference>
<dbReference type="InterPro" id="IPR011006">
    <property type="entry name" value="CheY-like_superfamily"/>
</dbReference>
<dbReference type="InterPro" id="IPR039420">
    <property type="entry name" value="WalR-like"/>
</dbReference>
<evidence type="ECO:0000256" key="2">
    <source>
        <dbReference type="PROSITE-ProRule" id="PRU00169"/>
    </source>
</evidence>
<accession>A0A1M5F8T1</accession>
<dbReference type="GO" id="GO:0005829">
    <property type="term" value="C:cytosol"/>
    <property type="evidence" value="ECO:0007669"/>
    <property type="project" value="TreeGrafter"/>
</dbReference>
<dbReference type="PANTHER" id="PTHR48111:SF50">
    <property type="entry name" value="KDP OPERON TRANSCRIPTIONAL REGULATORY PROTEIN KDPE"/>
    <property type="match status" value="1"/>
</dbReference>
<dbReference type="InterPro" id="IPR001789">
    <property type="entry name" value="Sig_transdc_resp-reg_receiver"/>
</dbReference>
<dbReference type="GO" id="GO:0000156">
    <property type="term" value="F:phosphorelay response regulator activity"/>
    <property type="evidence" value="ECO:0007669"/>
    <property type="project" value="TreeGrafter"/>
</dbReference>
<evidence type="ECO:0000259" key="3">
    <source>
        <dbReference type="PROSITE" id="PS50110"/>
    </source>
</evidence>
<proteinExistence type="predicted"/>
<reference evidence="5" key="1">
    <citation type="submission" date="2016-11" db="EMBL/GenBank/DDBJ databases">
        <authorList>
            <person name="Varghese N."/>
            <person name="Submissions S."/>
        </authorList>
    </citation>
    <scope>NUCLEOTIDE SEQUENCE [LARGE SCALE GENOMIC DNA]</scope>
    <source>
        <strain evidence="5">DSM 9756</strain>
    </source>
</reference>
<dbReference type="GO" id="GO:0000976">
    <property type="term" value="F:transcription cis-regulatory region binding"/>
    <property type="evidence" value="ECO:0007669"/>
    <property type="project" value="TreeGrafter"/>
</dbReference>
<organism evidence="4 5">
    <name type="scientific">Desulfacinum infernum DSM 9756</name>
    <dbReference type="NCBI Taxonomy" id="1121391"/>
    <lineage>
        <taxon>Bacteria</taxon>
        <taxon>Pseudomonadati</taxon>
        <taxon>Thermodesulfobacteriota</taxon>
        <taxon>Syntrophobacteria</taxon>
        <taxon>Syntrophobacterales</taxon>
        <taxon>Syntrophobacteraceae</taxon>
        <taxon>Desulfacinum</taxon>
    </lineage>
</organism>
<evidence type="ECO:0000313" key="4">
    <source>
        <dbReference type="EMBL" id="SHF87964.1"/>
    </source>
</evidence>
<dbReference type="OrthoDB" id="5454270at2"/>